<feature type="region of interest" description="Disordered" evidence="1">
    <location>
        <begin position="1"/>
        <end position="54"/>
    </location>
</feature>
<reference evidence="2" key="1">
    <citation type="journal article" date="2014" name="Front. Microbiol.">
        <title>High frequency of phylogenetically diverse reductive dehalogenase-homologous genes in deep subseafloor sedimentary metagenomes.</title>
        <authorList>
            <person name="Kawai M."/>
            <person name="Futagami T."/>
            <person name="Toyoda A."/>
            <person name="Takaki Y."/>
            <person name="Nishi S."/>
            <person name="Hori S."/>
            <person name="Arai W."/>
            <person name="Tsubouchi T."/>
            <person name="Morono Y."/>
            <person name="Uchiyama I."/>
            <person name="Ito T."/>
            <person name="Fujiyama A."/>
            <person name="Inagaki F."/>
            <person name="Takami H."/>
        </authorList>
    </citation>
    <scope>NUCLEOTIDE SEQUENCE</scope>
    <source>
        <strain evidence="2">Expedition CK06-06</strain>
    </source>
</reference>
<dbReference type="AlphaFoldDB" id="X0TQ28"/>
<accession>X0TQ28</accession>
<proteinExistence type="predicted"/>
<gene>
    <name evidence="2" type="ORF">S01H1_22605</name>
</gene>
<evidence type="ECO:0000256" key="1">
    <source>
        <dbReference type="SAM" id="MobiDB-lite"/>
    </source>
</evidence>
<protein>
    <submittedName>
        <fullName evidence="2">Uncharacterized protein</fullName>
    </submittedName>
</protein>
<comment type="caution">
    <text evidence="2">The sequence shown here is derived from an EMBL/GenBank/DDBJ whole genome shotgun (WGS) entry which is preliminary data.</text>
</comment>
<feature type="non-terminal residue" evidence="2">
    <location>
        <position position="1"/>
    </location>
</feature>
<organism evidence="2">
    <name type="scientific">marine sediment metagenome</name>
    <dbReference type="NCBI Taxonomy" id="412755"/>
    <lineage>
        <taxon>unclassified sequences</taxon>
        <taxon>metagenomes</taxon>
        <taxon>ecological metagenomes</taxon>
    </lineage>
</organism>
<sequence>LHRTQDRQSGARNPALAVSREIHNTPPALARMTDSNRFRQRSSPGSPELPTRAD</sequence>
<name>X0TQ28_9ZZZZ</name>
<evidence type="ECO:0000313" key="2">
    <source>
        <dbReference type="EMBL" id="GAF90252.1"/>
    </source>
</evidence>
<dbReference type="EMBL" id="BARS01012794">
    <property type="protein sequence ID" value="GAF90252.1"/>
    <property type="molecule type" value="Genomic_DNA"/>
</dbReference>